<gene>
    <name evidence="1" type="ORF">CP49_21475</name>
</gene>
<reference evidence="1 2" key="1">
    <citation type="submission" date="2014-03" db="EMBL/GenBank/DDBJ databases">
        <title>Bradyrhizobium valentinum sp. nov., isolated from effective nodules of Lupinus mariae-josephae, a lupine endemic of basic-lime soils in Eastern Spain.</title>
        <authorList>
            <person name="Duran D."/>
            <person name="Rey L."/>
            <person name="Navarro A."/>
            <person name="Busquets A."/>
            <person name="Imperial J."/>
            <person name="Ruiz-Argueso T."/>
        </authorList>
    </citation>
    <scope>NUCLEOTIDE SEQUENCE [LARGE SCALE GENOMIC DNA]</scope>
    <source>
        <strain evidence="1 2">LmjM3</strain>
    </source>
</reference>
<sequence>MKDEWNESLRCPACGKTGMASLSQDEDADTPIVQGVPSGFTVVSTQHAPDFHCDTCNVAVQP</sequence>
<proteinExistence type="predicted"/>
<dbReference type="AlphaFoldDB" id="A0A0R3L8U5"/>
<dbReference type="Proteomes" id="UP000051913">
    <property type="component" value="Unassembled WGS sequence"/>
</dbReference>
<evidence type="ECO:0000313" key="1">
    <source>
        <dbReference type="EMBL" id="KRR04360.1"/>
    </source>
</evidence>
<organism evidence="1 2">
    <name type="scientific">Bradyrhizobium valentinum</name>
    <dbReference type="NCBI Taxonomy" id="1518501"/>
    <lineage>
        <taxon>Bacteria</taxon>
        <taxon>Pseudomonadati</taxon>
        <taxon>Pseudomonadota</taxon>
        <taxon>Alphaproteobacteria</taxon>
        <taxon>Hyphomicrobiales</taxon>
        <taxon>Nitrobacteraceae</taxon>
        <taxon>Bradyrhizobium</taxon>
    </lineage>
</organism>
<keyword evidence="2" id="KW-1185">Reference proteome</keyword>
<accession>A0A0R3L8U5</accession>
<dbReference type="EMBL" id="LLXX01000126">
    <property type="protein sequence ID" value="KRR04360.1"/>
    <property type="molecule type" value="Genomic_DNA"/>
</dbReference>
<evidence type="ECO:0000313" key="2">
    <source>
        <dbReference type="Proteomes" id="UP000051913"/>
    </source>
</evidence>
<name>A0A0R3L8U5_9BRAD</name>
<comment type="caution">
    <text evidence="1">The sequence shown here is derived from an EMBL/GenBank/DDBJ whole genome shotgun (WGS) entry which is preliminary data.</text>
</comment>
<protein>
    <submittedName>
        <fullName evidence="1">Uncharacterized protein</fullName>
    </submittedName>
</protein>